<dbReference type="KEGG" id="pbut:DTO10_19460"/>
<name>A0AAX0S7J0_9BACI</name>
<dbReference type="InterPro" id="IPR036638">
    <property type="entry name" value="HLH_DNA-bd_sf"/>
</dbReference>
<dbReference type="InterPro" id="IPR037208">
    <property type="entry name" value="Spo0E-like_sf"/>
</dbReference>
<keyword evidence="4" id="KW-1185">Reference proteome</keyword>
<dbReference type="GO" id="GO:0046983">
    <property type="term" value="F:protein dimerization activity"/>
    <property type="evidence" value="ECO:0007669"/>
    <property type="project" value="InterPro"/>
</dbReference>
<dbReference type="Proteomes" id="UP000260457">
    <property type="component" value="Chromosome"/>
</dbReference>
<reference evidence="2 3" key="1">
    <citation type="submission" date="2017-09" db="EMBL/GenBank/DDBJ databases">
        <title>Large-scale bioinformatics analysis of Bacillus genomes uncovers conserved roles of natural products in bacterial physiology.</title>
        <authorList>
            <consortium name="Agbiome Team Llc"/>
            <person name="Bleich R.M."/>
            <person name="Kirk G.J."/>
            <person name="Santa Maria K.C."/>
            <person name="Allen S.E."/>
            <person name="Farag S."/>
            <person name="Shank E.A."/>
            <person name="Bowers A."/>
        </authorList>
    </citation>
    <scope>NUCLEOTIDE SEQUENCE [LARGE SCALE GENOMIC DNA]</scope>
    <source>
        <strain evidence="2 3">AFS003229</strain>
    </source>
</reference>
<evidence type="ECO:0000313" key="3">
    <source>
        <dbReference type="Proteomes" id="UP000220106"/>
    </source>
</evidence>
<dbReference type="GO" id="GO:0043937">
    <property type="term" value="P:regulation of sporulation"/>
    <property type="evidence" value="ECO:0007669"/>
    <property type="project" value="InterPro"/>
</dbReference>
<dbReference type="EMBL" id="NUEQ01000013">
    <property type="protein sequence ID" value="PEJ35279.1"/>
    <property type="molecule type" value="Genomic_DNA"/>
</dbReference>
<accession>A0AAX0S7J0</accession>
<protein>
    <submittedName>
        <fullName evidence="2">Aspartyl-phosphate phosphatase Spo0E family protein</fullName>
    </submittedName>
</protein>
<dbReference type="AlphaFoldDB" id="A0AAX0S7J0"/>
<dbReference type="SUPFAM" id="SSF140500">
    <property type="entry name" value="BAS1536-like"/>
    <property type="match status" value="1"/>
</dbReference>
<dbReference type="GeneID" id="97408887"/>
<dbReference type="Gene3D" id="4.10.280.10">
    <property type="entry name" value="Helix-loop-helix DNA-binding domain"/>
    <property type="match status" value="1"/>
</dbReference>
<gene>
    <name evidence="2" type="ORF">CN689_08185</name>
    <name evidence="1" type="ORF">DTO10_19460</name>
</gene>
<reference evidence="1 4" key="2">
    <citation type="submission" date="2018-07" db="EMBL/GenBank/DDBJ databases">
        <title>The molecular basis for the intramolecular migration of carboxyl group in the catabolism of para-hydroxybenzoate via gentisate.</title>
        <authorList>
            <person name="Zhao H."/>
            <person name="Xu Y."/>
            <person name="Lin S."/>
            <person name="Spain J.C."/>
            <person name="Zhou N.-Y."/>
        </authorList>
    </citation>
    <scope>NUCLEOTIDE SEQUENCE [LARGE SCALE GENOMIC DNA]</scope>
    <source>
        <strain evidence="1 4">PHB-7a</strain>
    </source>
</reference>
<dbReference type="RefSeq" id="WP_053345125.1">
    <property type="nucleotide sequence ID" value="NZ_CP050509.1"/>
</dbReference>
<dbReference type="EMBL" id="CP030926">
    <property type="protein sequence ID" value="AXN40329.1"/>
    <property type="molecule type" value="Genomic_DNA"/>
</dbReference>
<dbReference type="Pfam" id="PF09388">
    <property type="entry name" value="SpoOE-like"/>
    <property type="match status" value="1"/>
</dbReference>
<sequence>MNSRSTTEICSEIRMKRWEMMELAKMYGMSHEYTLRQSEQLDKLINEYLILQHHSSVEVRNKREEMVVIVQKPFNDDFTF</sequence>
<evidence type="ECO:0000313" key="4">
    <source>
        <dbReference type="Proteomes" id="UP000260457"/>
    </source>
</evidence>
<evidence type="ECO:0000313" key="2">
    <source>
        <dbReference type="EMBL" id="PEJ35279.1"/>
    </source>
</evidence>
<organism evidence="2 3">
    <name type="scientific">Peribacillus butanolivorans</name>
    <dbReference type="NCBI Taxonomy" id="421767"/>
    <lineage>
        <taxon>Bacteria</taxon>
        <taxon>Bacillati</taxon>
        <taxon>Bacillota</taxon>
        <taxon>Bacilli</taxon>
        <taxon>Bacillales</taxon>
        <taxon>Bacillaceae</taxon>
        <taxon>Peribacillus</taxon>
    </lineage>
</organism>
<proteinExistence type="predicted"/>
<dbReference type="InterPro" id="IPR018540">
    <property type="entry name" value="Spo0E-like"/>
</dbReference>
<dbReference type="Proteomes" id="UP000220106">
    <property type="component" value="Unassembled WGS sequence"/>
</dbReference>
<evidence type="ECO:0000313" key="1">
    <source>
        <dbReference type="EMBL" id="AXN40329.1"/>
    </source>
</evidence>